<dbReference type="PANTHER" id="PTHR39425">
    <property type="entry name" value="LIPOPROTEIN CYTOCHROME C"/>
    <property type="match status" value="1"/>
</dbReference>
<sequence length="220" mass="24379">MGQLFRPASNTWARIVLAAIILAPLGLAIIGGAVARSGYATGEGRFVDQAVPFSHKHHAGELGIDCRYCHTGVEEQADAVVPPTHTCMTCHSQLFTDSDMLAPVRQSLAEGRPLEWKRVNRLPDYVYFDHHVHVKNGVPCAACHGDVRTMPLTRQTAPLTMGWCVDCHKSPQDRIVAPEREFEGSPYRNRTAKDRAFAKLTMARIAHSGRNLRDCSVCHR</sequence>
<reference evidence="2 3" key="1">
    <citation type="submission" date="2019-03" db="EMBL/GenBank/DDBJ databases">
        <title>Genomic Encyclopedia of Type Strains, Phase IV (KMG-IV): sequencing the most valuable type-strain genomes for metagenomic binning, comparative biology and taxonomic classification.</title>
        <authorList>
            <person name="Goeker M."/>
        </authorList>
    </citation>
    <scope>NUCLEOTIDE SEQUENCE [LARGE SCALE GENOMIC DNA]</scope>
    <source>
        <strain evidence="2 3">DSM 25059</strain>
    </source>
</reference>
<evidence type="ECO:0000256" key="1">
    <source>
        <dbReference type="SAM" id="Phobius"/>
    </source>
</evidence>
<evidence type="ECO:0000313" key="2">
    <source>
        <dbReference type="EMBL" id="TDN86881.1"/>
    </source>
</evidence>
<gene>
    <name evidence="2" type="ORF">EV664_101459</name>
</gene>
<comment type="caution">
    <text evidence="2">The sequence shown here is derived from an EMBL/GenBank/DDBJ whole genome shotgun (WGS) entry which is preliminary data.</text>
</comment>
<dbReference type="CDD" id="cd08168">
    <property type="entry name" value="Cytochrom_C3"/>
    <property type="match status" value="1"/>
</dbReference>
<dbReference type="EMBL" id="SNWD01000001">
    <property type="protein sequence ID" value="TDN86881.1"/>
    <property type="molecule type" value="Genomic_DNA"/>
</dbReference>
<protein>
    <submittedName>
        <fullName evidence="2">Quinol:cytochrome c oxidoreductase pentaheme cytochrome subunit</fullName>
    </submittedName>
</protein>
<dbReference type="OrthoDB" id="9814800at2"/>
<evidence type="ECO:0000313" key="3">
    <source>
        <dbReference type="Proteomes" id="UP000295493"/>
    </source>
</evidence>
<feature type="transmembrane region" description="Helical" evidence="1">
    <location>
        <begin position="12"/>
        <end position="35"/>
    </location>
</feature>
<dbReference type="PANTHER" id="PTHR39425:SF1">
    <property type="entry name" value="CYTOCHROME C7-LIKE DOMAIN-CONTAINING PROTEIN"/>
    <property type="match status" value="1"/>
</dbReference>
<dbReference type="SUPFAM" id="SSF48695">
    <property type="entry name" value="Multiheme cytochromes"/>
    <property type="match status" value="1"/>
</dbReference>
<keyword evidence="3" id="KW-1185">Reference proteome</keyword>
<organism evidence="2 3">
    <name type="scientific">Stakelama pacifica</name>
    <dbReference type="NCBI Taxonomy" id="517720"/>
    <lineage>
        <taxon>Bacteria</taxon>
        <taxon>Pseudomonadati</taxon>
        <taxon>Pseudomonadota</taxon>
        <taxon>Alphaproteobacteria</taxon>
        <taxon>Sphingomonadales</taxon>
        <taxon>Sphingomonadaceae</taxon>
        <taxon>Stakelama</taxon>
    </lineage>
</organism>
<dbReference type="Proteomes" id="UP000295493">
    <property type="component" value="Unassembled WGS sequence"/>
</dbReference>
<proteinExistence type="predicted"/>
<dbReference type="Gene3D" id="3.90.10.10">
    <property type="entry name" value="Cytochrome C3"/>
    <property type="match status" value="2"/>
</dbReference>
<keyword evidence="1" id="KW-0812">Transmembrane</keyword>
<dbReference type="InterPro" id="IPR036280">
    <property type="entry name" value="Multihaem_cyt_sf"/>
</dbReference>
<keyword evidence="1" id="KW-1133">Transmembrane helix</keyword>
<accession>A0A4R6FY54</accession>
<dbReference type="RefSeq" id="WP_133494048.1">
    <property type="nucleotide sequence ID" value="NZ_BMLU01000001.1"/>
</dbReference>
<dbReference type="AlphaFoldDB" id="A0A4R6FY54"/>
<keyword evidence="1" id="KW-0472">Membrane</keyword>
<name>A0A4R6FY54_9SPHN</name>